<evidence type="ECO:0000256" key="3">
    <source>
        <dbReference type="ARBA" id="ARBA00022448"/>
    </source>
</evidence>
<comment type="caution">
    <text evidence="8">The sequence shown here is derived from an EMBL/GenBank/DDBJ whole genome shotgun (WGS) entry which is preliminary data.</text>
</comment>
<keyword evidence="7" id="KW-0472">Membrane</keyword>
<keyword evidence="4" id="KW-1003">Cell membrane</keyword>
<gene>
    <name evidence="8" type="ORF">JCM19231_1060</name>
</gene>
<comment type="subcellular location">
    <subcellularLocation>
        <location evidence="1">Cell membrane</location>
        <topology evidence="1">Multi-pass membrane protein</topology>
    </subcellularLocation>
</comment>
<evidence type="ECO:0000313" key="9">
    <source>
        <dbReference type="Proteomes" id="UP000031671"/>
    </source>
</evidence>
<keyword evidence="3" id="KW-0813">Transport</keyword>
<dbReference type="Proteomes" id="UP000031671">
    <property type="component" value="Unassembled WGS sequence"/>
</dbReference>
<evidence type="ECO:0000313" key="8">
    <source>
        <dbReference type="EMBL" id="GAM59699.1"/>
    </source>
</evidence>
<dbReference type="PANTHER" id="PTHR30330:SF3">
    <property type="entry name" value="TRANSCRIPTIONAL REGULATOR, LRP FAMILY"/>
    <property type="match status" value="1"/>
</dbReference>
<sequence length="65" mass="7193">MVFIALVFSGAYLQLDMIWLIADIVNGLMAVPNLIGLIALRQVVIAETKLFFDKLKPMDGKVVTN</sequence>
<reference evidence="8 9" key="2">
    <citation type="submission" date="2015-01" db="EMBL/GenBank/DDBJ databases">
        <authorList>
            <consortium name="NBRP consortium"/>
            <person name="Sawabe T."/>
            <person name="Meirelles P."/>
            <person name="Feng G."/>
            <person name="Sayaka M."/>
            <person name="Hattori M."/>
            <person name="Ohkuma M."/>
        </authorList>
    </citation>
    <scope>NUCLEOTIDE SEQUENCE [LARGE SCALE GENOMIC DNA]</scope>
    <source>
        <strain evidence="9">JCM 19231</strain>
    </source>
</reference>
<dbReference type="AlphaFoldDB" id="A0A0B8P9V1"/>
<name>A0A0B8P9V1_9VIBR</name>
<organism evidence="8 9">
    <name type="scientific">Vibrio ishigakensis</name>
    <dbReference type="NCBI Taxonomy" id="1481914"/>
    <lineage>
        <taxon>Bacteria</taxon>
        <taxon>Pseudomonadati</taxon>
        <taxon>Pseudomonadota</taxon>
        <taxon>Gammaproteobacteria</taxon>
        <taxon>Vibrionales</taxon>
        <taxon>Vibrionaceae</taxon>
        <taxon>Vibrio</taxon>
    </lineage>
</organism>
<evidence type="ECO:0000256" key="4">
    <source>
        <dbReference type="ARBA" id="ARBA00022475"/>
    </source>
</evidence>
<dbReference type="Pfam" id="PF01235">
    <property type="entry name" value="Na_Ala_symp"/>
    <property type="match status" value="1"/>
</dbReference>
<dbReference type="InterPro" id="IPR001463">
    <property type="entry name" value="Na/Ala_symport"/>
</dbReference>
<dbReference type="EMBL" id="BBRZ01000196">
    <property type="protein sequence ID" value="GAM59699.1"/>
    <property type="molecule type" value="Genomic_DNA"/>
</dbReference>
<reference evidence="8 9" key="1">
    <citation type="submission" date="2015-01" db="EMBL/GenBank/DDBJ databases">
        <title>Vibrio sp. C1 JCM 19231 whole genome shotgun sequence.</title>
        <authorList>
            <person name="Sawabe T."/>
            <person name="Meirelles P."/>
            <person name="Feng G."/>
            <person name="Sayaka M."/>
            <person name="Hattori M."/>
            <person name="Ohkuma M."/>
        </authorList>
    </citation>
    <scope>NUCLEOTIDE SEQUENCE [LARGE SCALE GENOMIC DNA]</scope>
    <source>
        <strain evidence="9">JCM 19231</strain>
    </source>
</reference>
<accession>A0A0B8P9V1</accession>
<dbReference type="PANTHER" id="PTHR30330">
    <property type="entry name" value="AGSS FAMILY TRANSPORTER, SODIUM-ALANINE"/>
    <property type="match status" value="1"/>
</dbReference>
<evidence type="ECO:0000256" key="5">
    <source>
        <dbReference type="ARBA" id="ARBA00022692"/>
    </source>
</evidence>
<evidence type="ECO:0000256" key="1">
    <source>
        <dbReference type="ARBA" id="ARBA00004651"/>
    </source>
</evidence>
<keyword evidence="9" id="KW-1185">Reference proteome</keyword>
<evidence type="ECO:0000256" key="6">
    <source>
        <dbReference type="ARBA" id="ARBA00022989"/>
    </source>
</evidence>
<protein>
    <submittedName>
        <fullName evidence="8">Sodium/glycine symporter glyP</fullName>
    </submittedName>
</protein>
<evidence type="ECO:0000256" key="2">
    <source>
        <dbReference type="ARBA" id="ARBA00009261"/>
    </source>
</evidence>
<dbReference type="GO" id="GO:0005283">
    <property type="term" value="F:amino acid:sodium symporter activity"/>
    <property type="evidence" value="ECO:0007669"/>
    <property type="project" value="InterPro"/>
</dbReference>
<keyword evidence="5" id="KW-0812">Transmembrane</keyword>
<keyword evidence="6" id="KW-1133">Transmembrane helix</keyword>
<dbReference type="GO" id="GO:0005886">
    <property type="term" value="C:plasma membrane"/>
    <property type="evidence" value="ECO:0007669"/>
    <property type="project" value="UniProtKB-SubCell"/>
</dbReference>
<evidence type="ECO:0000256" key="7">
    <source>
        <dbReference type="ARBA" id="ARBA00023136"/>
    </source>
</evidence>
<comment type="similarity">
    <text evidence="2">Belongs to the alanine or glycine:cation symporter (AGCS) (TC 2.A.25) family.</text>
</comment>
<proteinExistence type="inferred from homology"/>